<evidence type="ECO:0000313" key="2">
    <source>
        <dbReference type="Proteomes" id="UP000789759"/>
    </source>
</evidence>
<keyword evidence="2" id="KW-1185">Reference proteome</keyword>
<feature type="non-terminal residue" evidence="1">
    <location>
        <position position="59"/>
    </location>
</feature>
<sequence length="59" mass="6862">SLKNSAGNDQPVDLVNIKPMICHSSKRPRVNRLQAVSKMFVMEKEKRNGDKRRLKISRR</sequence>
<dbReference type="AlphaFoldDB" id="A0A9N9KEW1"/>
<organism evidence="1 2">
    <name type="scientific">Cetraspora pellucida</name>
    <dbReference type="NCBI Taxonomy" id="1433469"/>
    <lineage>
        <taxon>Eukaryota</taxon>
        <taxon>Fungi</taxon>
        <taxon>Fungi incertae sedis</taxon>
        <taxon>Mucoromycota</taxon>
        <taxon>Glomeromycotina</taxon>
        <taxon>Glomeromycetes</taxon>
        <taxon>Diversisporales</taxon>
        <taxon>Gigasporaceae</taxon>
        <taxon>Cetraspora</taxon>
    </lineage>
</organism>
<dbReference type="Proteomes" id="UP000789759">
    <property type="component" value="Unassembled WGS sequence"/>
</dbReference>
<name>A0A9N9KEW1_9GLOM</name>
<dbReference type="EMBL" id="CAJVQA010058280">
    <property type="protein sequence ID" value="CAG8826987.1"/>
    <property type="molecule type" value="Genomic_DNA"/>
</dbReference>
<proteinExistence type="predicted"/>
<reference evidence="1" key="1">
    <citation type="submission" date="2021-06" db="EMBL/GenBank/DDBJ databases">
        <authorList>
            <person name="Kallberg Y."/>
            <person name="Tangrot J."/>
            <person name="Rosling A."/>
        </authorList>
    </citation>
    <scope>NUCLEOTIDE SEQUENCE</scope>
    <source>
        <strain evidence="1">FL966</strain>
    </source>
</reference>
<protein>
    <submittedName>
        <fullName evidence="1">3425_t:CDS:1</fullName>
    </submittedName>
</protein>
<comment type="caution">
    <text evidence="1">The sequence shown here is derived from an EMBL/GenBank/DDBJ whole genome shotgun (WGS) entry which is preliminary data.</text>
</comment>
<gene>
    <name evidence="1" type="ORF">CPELLU_LOCUS20265</name>
</gene>
<evidence type="ECO:0000313" key="1">
    <source>
        <dbReference type="EMBL" id="CAG8826987.1"/>
    </source>
</evidence>
<accession>A0A9N9KEW1</accession>